<evidence type="ECO:0000256" key="1">
    <source>
        <dbReference type="ARBA" id="ARBA00022490"/>
    </source>
</evidence>
<keyword evidence="5" id="KW-1185">Reference proteome</keyword>
<sequence length="136" mass="15414">MLADLFNQLDAQHLELQALVLGAELVEARTFTLPIYDKEQTKVHETVSVIPSTGEDARSFGWQRIKSYVGDPNTNLKMTRKAAGFIWLDCHPETLVDLCDQVNETKLAIKAFLAAQRNRHVRFDMVHELCTSSDLI</sequence>
<keyword evidence="1" id="KW-0963">Cytoplasm</keyword>
<gene>
    <name evidence="4" type="ORF">K6Y31_20985</name>
</gene>
<comment type="caution">
    <text evidence="4">The sequence shown here is derived from an EMBL/GenBank/DDBJ whole genome shotgun (WGS) entry which is preliminary data.</text>
</comment>
<dbReference type="EMBL" id="JAIMJA010000037">
    <property type="protein sequence ID" value="MCE2597253.1"/>
    <property type="molecule type" value="Genomic_DNA"/>
</dbReference>
<name>A0ABS8WFA9_9GAMM</name>
<dbReference type="Proteomes" id="UP001201273">
    <property type="component" value="Unassembled WGS sequence"/>
</dbReference>
<keyword evidence="2" id="KW-0235">DNA replication</keyword>
<keyword evidence="3" id="KW-0238">DNA-binding</keyword>
<dbReference type="InterPro" id="IPR036381">
    <property type="entry name" value="Tus_dom1"/>
</dbReference>
<dbReference type="SUPFAM" id="SSF56596">
    <property type="entry name" value="Replication terminator protein (Tus)"/>
    <property type="match status" value="1"/>
</dbReference>
<evidence type="ECO:0000313" key="5">
    <source>
        <dbReference type="Proteomes" id="UP001201273"/>
    </source>
</evidence>
<evidence type="ECO:0000256" key="3">
    <source>
        <dbReference type="ARBA" id="ARBA00023125"/>
    </source>
</evidence>
<protein>
    <submittedName>
        <fullName evidence="4">DNA replication terminus site-binding protein</fullName>
    </submittedName>
</protein>
<dbReference type="RefSeq" id="WP_233055007.1">
    <property type="nucleotide sequence ID" value="NZ_JAIMJA010000037.1"/>
</dbReference>
<reference evidence="4 5" key="1">
    <citation type="journal article" date="2022" name="Environ. Microbiol. Rep.">
        <title>Eco-phylogenetic analyses reveal divergent evolution of vitamin B12 metabolism in the marine bacterial family 'Psychromonadaceae'.</title>
        <authorList>
            <person name="Jin X."/>
            <person name="Yang Y."/>
            <person name="Cao H."/>
            <person name="Gao B."/>
            <person name="Zhao Z."/>
        </authorList>
    </citation>
    <scope>NUCLEOTIDE SEQUENCE [LARGE SCALE GENOMIC DNA]</scope>
    <source>
        <strain evidence="4 5">MKS20</strain>
    </source>
</reference>
<organism evidence="4 5">
    <name type="scientific">Motilimonas cestriensis</name>
    <dbReference type="NCBI Taxonomy" id="2742685"/>
    <lineage>
        <taxon>Bacteria</taxon>
        <taxon>Pseudomonadati</taxon>
        <taxon>Pseudomonadota</taxon>
        <taxon>Gammaproteobacteria</taxon>
        <taxon>Alteromonadales</taxon>
        <taxon>Alteromonadales genera incertae sedis</taxon>
        <taxon>Motilimonas</taxon>
    </lineage>
</organism>
<evidence type="ECO:0000313" key="4">
    <source>
        <dbReference type="EMBL" id="MCE2597253.1"/>
    </source>
</evidence>
<evidence type="ECO:0000256" key="2">
    <source>
        <dbReference type="ARBA" id="ARBA00022705"/>
    </source>
</evidence>
<dbReference type="Pfam" id="PF05472">
    <property type="entry name" value="Ter"/>
    <property type="match status" value="1"/>
</dbReference>
<proteinExistence type="predicted"/>
<accession>A0ABS8WFA9</accession>
<dbReference type="InterPro" id="IPR036384">
    <property type="entry name" value="Tus_sf"/>
</dbReference>
<dbReference type="InterPro" id="IPR008865">
    <property type="entry name" value="DNA_replication_term_site-bd"/>
</dbReference>
<dbReference type="Gene3D" id="3.50.14.10">
    <property type="entry name" value="Replication terminator Tus, domain 1 superfamily/Replication terminator Tus"/>
    <property type="match status" value="1"/>
</dbReference>